<dbReference type="InterPro" id="IPR052399">
    <property type="entry name" value="Phage_Baseplate_Assmbl_Protein"/>
</dbReference>
<evidence type="ECO:0000259" key="4">
    <source>
        <dbReference type="Pfam" id="PF26079"/>
    </source>
</evidence>
<dbReference type="InterPro" id="IPR006949">
    <property type="entry name" value="Barrel_Baseplate_J-like"/>
</dbReference>
<organism evidence="5 6">
    <name type="scientific">Bacillus chungangensis</name>
    <dbReference type="NCBI Taxonomy" id="587633"/>
    <lineage>
        <taxon>Bacteria</taxon>
        <taxon>Bacillati</taxon>
        <taxon>Bacillota</taxon>
        <taxon>Bacilli</taxon>
        <taxon>Bacillales</taxon>
        <taxon>Bacillaceae</taxon>
        <taxon>Bacillus</taxon>
    </lineage>
</organism>
<evidence type="ECO:0000313" key="6">
    <source>
        <dbReference type="Proteomes" id="UP001223586"/>
    </source>
</evidence>
<dbReference type="PANTHER" id="PTHR37829:SF3">
    <property type="entry name" value="PROTEIN JAYE-RELATED"/>
    <property type="match status" value="1"/>
</dbReference>
<feature type="domain" description="Baseplate J-like C-terminal" evidence="4">
    <location>
        <begin position="265"/>
        <end position="345"/>
    </location>
</feature>
<dbReference type="EMBL" id="JAUSTT010000001">
    <property type="protein sequence ID" value="MDQ0174370.1"/>
    <property type="molecule type" value="Genomic_DNA"/>
</dbReference>
<dbReference type="InterPro" id="IPR058531">
    <property type="entry name" value="Baseplate_J_M"/>
</dbReference>
<evidence type="ECO:0000259" key="2">
    <source>
        <dbReference type="Pfam" id="PF04865"/>
    </source>
</evidence>
<sequence>MSVRTQSEILESLLNNIRDDVSKRKGEIVWDVSAALAYEVEMLEWENHATRLLGFADTSEHEYLERRTAELGITRKPATKAVGQVVFTGSNGAEIPKGLRVFTNNTTPLYFVTTENAKIIDGKASVPVEAVEAGSAGNIGIGEIVGYEQIVGGIDAVANETEFAGGVNAETDEELLGRYLFKVRKPITSGNVYHYEKWATDIEGVAAARVFPIWDGPGTVKVVVIGRDGKAPDAVVMDAVTEHIERERPIGATVTVVGISEVPLSISAKLTLAGDLKADDVKQDIIDSITAYIVEETRIIRYAKIANAIIETKHVIDYEDLLVNGGTANIPIALDSVAVVGEVDFV</sequence>
<dbReference type="Pfam" id="PF26079">
    <property type="entry name" value="Baseplate_J_C"/>
    <property type="match status" value="1"/>
</dbReference>
<comment type="caution">
    <text evidence="5">The sequence shown here is derived from an EMBL/GenBank/DDBJ whole genome shotgun (WGS) entry which is preliminary data.</text>
</comment>
<evidence type="ECO:0000313" key="5">
    <source>
        <dbReference type="EMBL" id="MDQ0174370.1"/>
    </source>
</evidence>
<comment type="similarity">
    <text evidence="1">Belongs to the Mu gp47/PBSX XkdT family.</text>
</comment>
<keyword evidence="6" id="KW-1185">Reference proteome</keyword>
<dbReference type="Proteomes" id="UP001223586">
    <property type="component" value="Unassembled WGS sequence"/>
</dbReference>
<accession>A0ABT9WM49</accession>
<feature type="domain" description="Baseplate protein J-like barrel" evidence="2">
    <location>
        <begin position="84"/>
        <end position="166"/>
    </location>
</feature>
<feature type="domain" description="Baseplate J-like central" evidence="3">
    <location>
        <begin position="188"/>
        <end position="258"/>
    </location>
</feature>
<evidence type="ECO:0000256" key="1">
    <source>
        <dbReference type="ARBA" id="ARBA00038087"/>
    </source>
</evidence>
<dbReference type="Pfam" id="PF04865">
    <property type="entry name" value="Baseplate_J"/>
    <property type="match status" value="1"/>
</dbReference>
<protein>
    <submittedName>
        <fullName evidence="5">Phage protein gp47/JayE</fullName>
    </submittedName>
</protein>
<gene>
    <name evidence="5" type="ORF">J2S08_000201</name>
</gene>
<name>A0ABT9WM49_9BACI</name>
<proteinExistence type="inferred from homology"/>
<dbReference type="InterPro" id="IPR058530">
    <property type="entry name" value="Baseplate_J-like_C"/>
</dbReference>
<dbReference type="PANTHER" id="PTHR37829">
    <property type="entry name" value="PHAGE-LIKE ELEMENT PBSX PROTEIN XKDT"/>
    <property type="match status" value="1"/>
</dbReference>
<dbReference type="RefSeq" id="WP_307225781.1">
    <property type="nucleotide sequence ID" value="NZ_JAUSTT010000001.1"/>
</dbReference>
<reference evidence="5 6" key="1">
    <citation type="submission" date="2023-07" db="EMBL/GenBank/DDBJ databases">
        <title>Genomic Encyclopedia of Type Strains, Phase IV (KMG-IV): sequencing the most valuable type-strain genomes for metagenomic binning, comparative biology and taxonomic classification.</title>
        <authorList>
            <person name="Goeker M."/>
        </authorList>
    </citation>
    <scope>NUCLEOTIDE SEQUENCE [LARGE SCALE GENOMIC DNA]</scope>
    <source>
        <strain evidence="5 6">DSM 23837</strain>
    </source>
</reference>
<dbReference type="Pfam" id="PF26078">
    <property type="entry name" value="Baseplate_J_M"/>
    <property type="match status" value="1"/>
</dbReference>
<evidence type="ECO:0000259" key="3">
    <source>
        <dbReference type="Pfam" id="PF26078"/>
    </source>
</evidence>